<feature type="region of interest" description="Disordered" evidence="5">
    <location>
        <begin position="255"/>
        <end position="278"/>
    </location>
</feature>
<evidence type="ECO:0000256" key="5">
    <source>
        <dbReference type="SAM" id="MobiDB-lite"/>
    </source>
</evidence>
<evidence type="ECO:0000256" key="1">
    <source>
        <dbReference type="ARBA" id="ARBA00004141"/>
    </source>
</evidence>
<reference evidence="7 8" key="1">
    <citation type="submission" date="2020-02" db="EMBL/GenBank/DDBJ databases">
        <title>Relaxed selection underlies rapid genomic changes in the transitions from sociality to social parasitism in ants.</title>
        <authorList>
            <person name="Bi X."/>
        </authorList>
    </citation>
    <scope>NUCLEOTIDE SEQUENCE [LARGE SCALE GENOMIC DNA]</scope>
    <source>
        <strain evidence="7">BGI-DK2014b</strain>
        <tissue evidence="7">Whole body</tissue>
    </source>
</reference>
<accession>A0A836FGJ1</accession>
<keyword evidence="4 6" id="KW-0472">Membrane</keyword>
<dbReference type="Pfam" id="PF13520">
    <property type="entry name" value="AA_permease_2"/>
    <property type="match status" value="1"/>
</dbReference>
<dbReference type="PANTHER" id="PTHR43243:SF17">
    <property type="entry name" value="CATIONIC AMINO ACID TRANSPORTER-RELATED"/>
    <property type="match status" value="1"/>
</dbReference>
<feature type="non-terminal residue" evidence="7">
    <location>
        <position position="1"/>
    </location>
</feature>
<evidence type="ECO:0000313" key="7">
    <source>
        <dbReference type="EMBL" id="KAG5333318.1"/>
    </source>
</evidence>
<keyword evidence="2 6" id="KW-0812">Transmembrane</keyword>
<organism evidence="7 8">
    <name type="scientific">Acromyrmex heyeri</name>
    <dbReference type="NCBI Taxonomy" id="230685"/>
    <lineage>
        <taxon>Eukaryota</taxon>
        <taxon>Metazoa</taxon>
        <taxon>Ecdysozoa</taxon>
        <taxon>Arthropoda</taxon>
        <taxon>Hexapoda</taxon>
        <taxon>Insecta</taxon>
        <taxon>Pterygota</taxon>
        <taxon>Neoptera</taxon>
        <taxon>Endopterygota</taxon>
        <taxon>Hymenoptera</taxon>
        <taxon>Apocrita</taxon>
        <taxon>Aculeata</taxon>
        <taxon>Formicoidea</taxon>
        <taxon>Formicidae</taxon>
        <taxon>Myrmicinae</taxon>
        <taxon>Acromyrmex</taxon>
    </lineage>
</organism>
<evidence type="ECO:0000256" key="4">
    <source>
        <dbReference type="ARBA" id="ARBA00023136"/>
    </source>
</evidence>
<keyword evidence="3 6" id="KW-1133">Transmembrane helix</keyword>
<keyword evidence="8" id="KW-1185">Reference proteome</keyword>
<comment type="caution">
    <text evidence="7">The sequence shown here is derived from an EMBL/GenBank/DDBJ whole genome shotgun (WGS) entry which is preliminary data.</text>
</comment>
<sequence>MKLDLDREKGLELFGKLIRTKNIESLQGDQPKTGPEPLHPADSKQKLQKCLTTLDLTSLGVGSCVGTGMYLVAGMVARSVAGPGVVFSFIIAAIASIFSGACYAEFGVRVPHTTGSAYMYSYVTVGELIAFIIGWNMVLEYLIGTSACACALSACLDALANGAISGAIANSVGTILGRPPDFLAFVITILMMLLMAAGVKKSLVFNNVLNAINLAVWVFVMAAGMFYVDSNNWSEHSGFLPYGWSGHKIEEESAEMERDSVAASQARTKKKDPFRGVPQSGVGFHEDVGIVCGLVQARATPVSLRSRS</sequence>
<comment type="subcellular location">
    <subcellularLocation>
        <location evidence="1">Membrane</location>
        <topology evidence="1">Multi-pass membrane protein</topology>
    </subcellularLocation>
</comment>
<gene>
    <name evidence="7" type="primary">Slc7a14a</name>
    <name evidence="7" type="ORF">G6Z77_0010579</name>
</gene>
<feature type="transmembrane region" description="Helical" evidence="6">
    <location>
        <begin position="211"/>
        <end position="228"/>
    </location>
</feature>
<feature type="transmembrane region" description="Helical" evidence="6">
    <location>
        <begin position="181"/>
        <end position="199"/>
    </location>
</feature>
<protein>
    <submittedName>
        <fullName evidence="7">S7A14 protein</fullName>
    </submittedName>
</protein>
<dbReference type="GO" id="GO:0005886">
    <property type="term" value="C:plasma membrane"/>
    <property type="evidence" value="ECO:0007669"/>
    <property type="project" value="TreeGrafter"/>
</dbReference>
<feature type="non-terminal residue" evidence="7">
    <location>
        <position position="308"/>
    </location>
</feature>
<name>A0A836FGJ1_9HYME</name>
<dbReference type="PANTHER" id="PTHR43243">
    <property type="entry name" value="INNER MEMBRANE TRANSPORTER YGJI-RELATED"/>
    <property type="match status" value="1"/>
</dbReference>
<feature type="transmembrane region" description="Helical" evidence="6">
    <location>
        <begin position="85"/>
        <end position="106"/>
    </location>
</feature>
<dbReference type="GO" id="GO:0015171">
    <property type="term" value="F:amino acid transmembrane transporter activity"/>
    <property type="evidence" value="ECO:0007669"/>
    <property type="project" value="TreeGrafter"/>
</dbReference>
<dbReference type="InterPro" id="IPR002293">
    <property type="entry name" value="AA/rel_permease1"/>
</dbReference>
<feature type="transmembrane region" description="Helical" evidence="6">
    <location>
        <begin position="53"/>
        <end position="73"/>
    </location>
</feature>
<dbReference type="EMBL" id="JAANIB010004998">
    <property type="protein sequence ID" value="KAG5333318.1"/>
    <property type="molecule type" value="Genomic_DNA"/>
</dbReference>
<feature type="transmembrane region" description="Helical" evidence="6">
    <location>
        <begin position="118"/>
        <end position="135"/>
    </location>
</feature>
<dbReference type="AlphaFoldDB" id="A0A836FGJ1"/>
<evidence type="ECO:0000256" key="2">
    <source>
        <dbReference type="ARBA" id="ARBA00022692"/>
    </source>
</evidence>
<proteinExistence type="predicted"/>
<dbReference type="Proteomes" id="UP000670152">
    <property type="component" value="Unassembled WGS sequence"/>
</dbReference>
<evidence type="ECO:0000256" key="6">
    <source>
        <dbReference type="SAM" id="Phobius"/>
    </source>
</evidence>
<dbReference type="Gene3D" id="1.20.1740.10">
    <property type="entry name" value="Amino acid/polyamine transporter I"/>
    <property type="match status" value="1"/>
</dbReference>
<dbReference type="OrthoDB" id="3900342at2759"/>
<evidence type="ECO:0000313" key="8">
    <source>
        <dbReference type="Proteomes" id="UP000670152"/>
    </source>
</evidence>
<evidence type="ECO:0000256" key="3">
    <source>
        <dbReference type="ARBA" id="ARBA00022989"/>
    </source>
</evidence>